<sequence>MSSSTASARVTRSDAARQDPAPSVRQAPAHVVEGFEHIDAEKCRSFERSAELVGRKWTAGIMLAGMLGARRFVEYRGHVEGISGRLLTQRLRELELEGLLEREVIATKPVQITYRPTERGIGLMRALHPLITWSVADQHLAEASHQPAASER</sequence>
<dbReference type="Proteomes" id="UP000540568">
    <property type="component" value="Unassembled WGS sequence"/>
</dbReference>
<keyword evidence="3" id="KW-0804">Transcription</keyword>
<comment type="caution">
    <text evidence="6">The sequence shown here is derived from an EMBL/GenBank/DDBJ whole genome shotgun (WGS) entry which is preliminary data.</text>
</comment>
<dbReference type="GO" id="GO:0003677">
    <property type="term" value="F:DNA binding"/>
    <property type="evidence" value="ECO:0007669"/>
    <property type="project" value="UniProtKB-KW"/>
</dbReference>
<dbReference type="PANTHER" id="PTHR33204">
    <property type="entry name" value="TRANSCRIPTIONAL REGULATOR, MARR FAMILY"/>
    <property type="match status" value="1"/>
</dbReference>
<evidence type="ECO:0000256" key="3">
    <source>
        <dbReference type="ARBA" id="ARBA00023163"/>
    </source>
</evidence>
<evidence type="ECO:0000256" key="2">
    <source>
        <dbReference type="ARBA" id="ARBA00023125"/>
    </source>
</evidence>
<keyword evidence="1" id="KW-0805">Transcription regulation</keyword>
<evidence type="ECO:0000259" key="5">
    <source>
        <dbReference type="PROSITE" id="PS51118"/>
    </source>
</evidence>
<evidence type="ECO:0000256" key="1">
    <source>
        <dbReference type="ARBA" id="ARBA00023015"/>
    </source>
</evidence>
<dbReference type="PROSITE" id="PS51118">
    <property type="entry name" value="HTH_HXLR"/>
    <property type="match status" value="1"/>
</dbReference>
<dbReference type="EMBL" id="JACGWV010000001">
    <property type="protein sequence ID" value="MBA8807640.1"/>
    <property type="molecule type" value="Genomic_DNA"/>
</dbReference>
<dbReference type="Pfam" id="PF01638">
    <property type="entry name" value="HxlR"/>
    <property type="match status" value="1"/>
</dbReference>
<dbReference type="AlphaFoldDB" id="A0A7W3J7C5"/>
<keyword evidence="7" id="KW-1185">Reference proteome</keyword>
<dbReference type="InterPro" id="IPR002577">
    <property type="entry name" value="HTH_HxlR"/>
</dbReference>
<name>A0A7W3J7C5_9MICO</name>
<evidence type="ECO:0000313" key="7">
    <source>
        <dbReference type="Proteomes" id="UP000540568"/>
    </source>
</evidence>
<dbReference type="SUPFAM" id="SSF46785">
    <property type="entry name" value="Winged helix' DNA-binding domain"/>
    <property type="match status" value="1"/>
</dbReference>
<feature type="region of interest" description="Disordered" evidence="4">
    <location>
        <begin position="1"/>
        <end position="26"/>
    </location>
</feature>
<dbReference type="InterPro" id="IPR036388">
    <property type="entry name" value="WH-like_DNA-bd_sf"/>
</dbReference>
<protein>
    <submittedName>
        <fullName evidence="6">DNA-binding HxlR family transcriptional regulator</fullName>
    </submittedName>
</protein>
<organism evidence="6 7">
    <name type="scientific">Promicromonospora sukumoe</name>
    <dbReference type="NCBI Taxonomy" id="88382"/>
    <lineage>
        <taxon>Bacteria</taxon>
        <taxon>Bacillati</taxon>
        <taxon>Actinomycetota</taxon>
        <taxon>Actinomycetes</taxon>
        <taxon>Micrococcales</taxon>
        <taxon>Promicromonosporaceae</taxon>
        <taxon>Promicromonospora</taxon>
    </lineage>
</organism>
<dbReference type="RefSeq" id="WP_182615180.1">
    <property type="nucleotide sequence ID" value="NZ_BAAATF010000007.1"/>
</dbReference>
<dbReference type="Gene3D" id="1.10.10.10">
    <property type="entry name" value="Winged helix-like DNA-binding domain superfamily/Winged helix DNA-binding domain"/>
    <property type="match status" value="1"/>
</dbReference>
<dbReference type="PANTHER" id="PTHR33204:SF18">
    <property type="entry name" value="TRANSCRIPTIONAL REGULATORY PROTEIN"/>
    <property type="match status" value="1"/>
</dbReference>
<accession>A0A7W3J7C5</accession>
<reference evidence="6 7" key="1">
    <citation type="submission" date="2020-07" db="EMBL/GenBank/DDBJ databases">
        <title>Sequencing the genomes of 1000 actinobacteria strains.</title>
        <authorList>
            <person name="Klenk H.-P."/>
        </authorList>
    </citation>
    <scope>NUCLEOTIDE SEQUENCE [LARGE SCALE GENOMIC DNA]</scope>
    <source>
        <strain evidence="6 7">DSM 44121</strain>
    </source>
</reference>
<evidence type="ECO:0000313" key="6">
    <source>
        <dbReference type="EMBL" id="MBA8807640.1"/>
    </source>
</evidence>
<proteinExistence type="predicted"/>
<gene>
    <name evidence="6" type="ORF">FHX71_001582</name>
</gene>
<evidence type="ECO:0000256" key="4">
    <source>
        <dbReference type="SAM" id="MobiDB-lite"/>
    </source>
</evidence>
<keyword evidence="2 6" id="KW-0238">DNA-binding</keyword>
<feature type="domain" description="HTH hxlR-type" evidence="5">
    <location>
        <begin position="43"/>
        <end position="142"/>
    </location>
</feature>
<dbReference type="InterPro" id="IPR036390">
    <property type="entry name" value="WH_DNA-bd_sf"/>
</dbReference>
<feature type="compositionally biased region" description="Low complexity" evidence="4">
    <location>
        <begin position="1"/>
        <end position="10"/>
    </location>
</feature>